<feature type="region of interest" description="Disordered" evidence="1">
    <location>
        <begin position="1"/>
        <end position="26"/>
    </location>
</feature>
<sequence>MRPNIYGNHSLKHGKKRSIQDLKRSC</sequence>
<reference evidence="2" key="1">
    <citation type="submission" date="2014-11" db="EMBL/GenBank/DDBJ databases">
        <authorList>
            <person name="Amaro Gonzalez C."/>
        </authorList>
    </citation>
    <scope>NUCLEOTIDE SEQUENCE</scope>
</reference>
<reference evidence="2" key="2">
    <citation type="journal article" date="2015" name="Fish Shellfish Immunol.">
        <title>Early steps in the European eel (Anguilla anguilla)-Vibrio vulnificus interaction in the gills: Role of the RtxA13 toxin.</title>
        <authorList>
            <person name="Callol A."/>
            <person name="Pajuelo D."/>
            <person name="Ebbesson L."/>
            <person name="Teles M."/>
            <person name="MacKenzie S."/>
            <person name="Amaro C."/>
        </authorList>
    </citation>
    <scope>NUCLEOTIDE SEQUENCE</scope>
</reference>
<evidence type="ECO:0000256" key="1">
    <source>
        <dbReference type="SAM" id="MobiDB-lite"/>
    </source>
</evidence>
<proteinExistence type="predicted"/>
<accession>A0A0E9U658</accession>
<evidence type="ECO:0000313" key="2">
    <source>
        <dbReference type="EMBL" id="JAH61296.1"/>
    </source>
</evidence>
<dbReference type="EMBL" id="GBXM01047281">
    <property type="protein sequence ID" value="JAH61296.1"/>
    <property type="molecule type" value="Transcribed_RNA"/>
</dbReference>
<protein>
    <submittedName>
        <fullName evidence="2">Uncharacterized protein</fullName>
    </submittedName>
</protein>
<name>A0A0E9U658_ANGAN</name>
<organism evidence="2">
    <name type="scientific">Anguilla anguilla</name>
    <name type="common">European freshwater eel</name>
    <name type="synonym">Muraena anguilla</name>
    <dbReference type="NCBI Taxonomy" id="7936"/>
    <lineage>
        <taxon>Eukaryota</taxon>
        <taxon>Metazoa</taxon>
        <taxon>Chordata</taxon>
        <taxon>Craniata</taxon>
        <taxon>Vertebrata</taxon>
        <taxon>Euteleostomi</taxon>
        <taxon>Actinopterygii</taxon>
        <taxon>Neopterygii</taxon>
        <taxon>Teleostei</taxon>
        <taxon>Anguilliformes</taxon>
        <taxon>Anguillidae</taxon>
        <taxon>Anguilla</taxon>
    </lineage>
</organism>
<dbReference type="AlphaFoldDB" id="A0A0E9U658"/>